<dbReference type="EMBL" id="JBGMDY010000004">
    <property type="protein sequence ID" value="KAL2337047.1"/>
    <property type="molecule type" value="Genomic_DNA"/>
</dbReference>
<evidence type="ECO:0000256" key="7">
    <source>
        <dbReference type="ARBA" id="ARBA00023316"/>
    </source>
</evidence>
<gene>
    <name evidence="10" type="ORF">Fmac_011493</name>
</gene>
<feature type="active site" evidence="8">
    <location>
        <position position="172"/>
    </location>
</feature>
<evidence type="ECO:0000256" key="5">
    <source>
        <dbReference type="ARBA" id="ARBA00022801"/>
    </source>
</evidence>
<dbReference type="Pfam" id="PF00295">
    <property type="entry name" value="Glyco_hydro_28"/>
    <property type="match status" value="1"/>
</dbReference>
<keyword evidence="4" id="KW-0964">Secreted</keyword>
<evidence type="ECO:0000256" key="4">
    <source>
        <dbReference type="ARBA" id="ARBA00022525"/>
    </source>
</evidence>
<evidence type="ECO:0000313" key="11">
    <source>
        <dbReference type="Proteomes" id="UP001603857"/>
    </source>
</evidence>
<comment type="caution">
    <text evidence="10">The sequence shown here is derived from an EMBL/GenBank/DDBJ whole genome shotgun (WGS) entry which is preliminary data.</text>
</comment>
<name>A0ABD1MML1_9FABA</name>
<accession>A0ABD1MML1</accession>
<proteinExistence type="inferred from homology"/>
<dbReference type="Proteomes" id="UP001603857">
    <property type="component" value="Unassembled WGS sequence"/>
</dbReference>
<evidence type="ECO:0000256" key="1">
    <source>
        <dbReference type="ARBA" id="ARBA00004191"/>
    </source>
</evidence>
<evidence type="ECO:0000256" key="9">
    <source>
        <dbReference type="RuleBase" id="RU361169"/>
    </source>
</evidence>
<dbReference type="SMART" id="SM00710">
    <property type="entry name" value="PbH1"/>
    <property type="match status" value="4"/>
</dbReference>
<dbReference type="GO" id="GO:0071555">
    <property type="term" value="P:cell wall organization"/>
    <property type="evidence" value="ECO:0007669"/>
    <property type="project" value="UniProtKB-KW"/>
</dbReference>
<evidence type="ECO:0000256" key="6">
    <source>
        <dbReference type="ARBA" id="ARBA00023295"/>
    </source>
</evidence>
<dbReference type="AlphaFoldDB" id="A0ABD1MML1"/>
<dbReference type="InterPro" id="IPR006626">
    <property type="entry name" value="PbH1"/>
</dbReference>
<comment type="subcellular location">
    <subcellularLocation>
        <location evidence="1">Secreted</location>
        <location evidence="1">Cell wall</location>
    </subcellularLocation>
</comment>
<keyword evidence="3" id="KW-0134">Cell wall</keyword>
<keyword evidence="11" id="KW-1185">Reference proteome</keyword>
<dbReference type="InterPro" id="IPR011050">
    <property type="entry name" value="Pectin_lyase_fold/virulence"/>
</dbReference>
<keyword evidence="7" id="KW-0961">Cell wall biogenesis/degradation</keyword>
<dbReference type="SUPFAM" id="SSF51126">
    <property type="entry name" value="Pectin lyase-like"/>
    <property type="match status" value="1"/>
</dbReference>
<dbReference type="PROSITE" id="PS00502">
    <property type="entry name" value="POLYGALACTURONASE"/>
    <property type="match status" value="1"/>
</dbReference>
<dbReference type="GO" id="GO:0004553">
    <property type="term" value="F:hydrolase activity, hydrolyzing O-glycosyl compounds"/>
    <property type="evidence" value="ECO:0007669"/>
    <property type="project" value="UniProtKB-ARBA"/>
</dbReference>
<protein>
    <recommendedName>
        <fullName evidence="12">Polygalacturonase</fullName>
    </recommendedName>
</protein>
<keyword evidence="5 9" id="KW-0378">Hydrolase</keyword>
<evidence type="ECO:0000256" key="8">
    <source>
        <dbReference type="PROSITE-ProRule" id="PRU10052"/>
    </source>
</evidence>
<reference evidence="10 11" key="1">
    <citation type="submission" date="2024-08" db="EMBL/GenBank/DDBJ databases">
        <title>Insights into the chromosomal genome structure of Flemingia macrophylla.</title>
        <authorList>
            <person name="Ding Y."/>
            <person name="Zhao Y."/>
            <person name="Bi W."/>
            <person name="Wu M."/>
            <person name="Zhao G."/>
            <person name="Gong Y."/>
            <person name="Li W."/>
            <person name="Zhang P."/>
        </authorList>
    </citation>
    <scope>NUCLEOTIDE SEQUENCE [LARGE SCALE GENOMIC DNA]</scope>
    <source>
        <strain evidence="10">DYQJB</strain>
        <tissue evidence="10">Leaf</tissue>
    </source>
</reference>
<dbReference type="Gene3D" id="2.160.20.10">
    <property type="entry name" value="Single-stranded right-handed beta-helix, Pectin lyase-like"/>
    <property type="match status" value="2"/>
</dbReference>
<organism evidence="10 11">
    <name type="scientific">Flemingia macrophylla</name>
    <dbReference type="NCBI Taxonomy" id="520843"/>
    <lineage>
        <taxon>Eukaryota</taxon>
        <taxon>Viridiplantae</taxon>
        <taxon>Streptophyta</taxon>
        <taxon>Embryophyta</taxon>
        <taxon>Tracheophyta</taxon>
        <taxon>Spermatophyta</taxon>
        <taxon>Magnoliopsida</taxon>
        <taxon>eudicotyledons</taxon>
        <taxon>Gunneridae</taxon>
        <taxon>Pentapetalae</taxon>
        <taxon>rosids</taxon>
        <taxon>fabids</taxon>
        <taxon>Fabales</taxon>
        <taxon>Fabaceae</taxon>
        <taxon>Papilionoideae</taxon>
        <taxon>50 kb inversion clade</taxon>
        <taxon>NPAAA clade</taxon>
        <taxon>indigoferoid/millettioid clade</taxon>
        <taxon>Phaseoleae</taxon>
        <taxon>Flemingia</taxon>
    </lineage>
</organism>
<comment type="similarity">
    <text evidence="2 9">Belongs to the glycosyl hydrolase 28 family.</text>
</comment>
<evidence type="ECO:0000313" key="10">
    <source>
        <dbReference type="EMBL" id="KAL2337047.1"/>
    </source>
</evidence>
<dbReference type="InterPro" id="IPR000743">
    <property type="entry name" value="Glyco_hydro_28"/>
</dbReference>
<keyword evidence="6 9" id="KW-0326">Glycosidase</keyword>
<evidence type="ECO:0008006" key="12">
    <source>
        <dbReference type="Google" id="ProtNLM"/>
    </source>
</evidence>
<dbReference type="PANTHER" id="PTHR31375">
    <property type="match status" value="1"/>
</dbReference>
<sequence length="319" mass="34094">MQPVSVAVGRSFAAVYNVLDFGAAGDGKTNDSHSFLKAWQLVCGTHGINTLLIPSGRVFLVENLGLNGTCMATSISIQVLAFQSCNNLRVRNLKTINSPQAHIHVNQCVGAIFSYLHISAPGDSPNTDGIDIYDSKYINIEDSIIGTGDDCIAISGDSSFINATRIACGPGHGISIGSLGRENARNIVEEVHVQNCSFTNTENGARIKTWTIGSGYARKITFEQITLTKTQNPIIIDQYYTDSEKGGVQVSEVTYRGFRGTSYNDQAITLNCSSSGCYNIVLDQNNIVSSEPGKPAYCSCLNAHGTATSTVPNCSCLIS</sequence>
<evidence type="ECO:0000256" key="3">
    <source>
        <dbReference type="ARBA" id="ARBA00022512"/>
    </source>
</evidence>
<dbReference type="InterPro" id="IPR012334">
    <property type="entry name" value="Pectin_lyas_fold"/>
</dbReference>
<evidence type="ECO:0000256" key="2">
    <source>
        <dbReference type="ARBA" id="ARBA00008834"/>
    </source>
</evidence>